<dbReference type="AlphaFoldDB" id="A0ABD0L4G1"/>
<organism evidence="1 2">
    <name type="scientific">Batillaria attramentaria</name>
    <dbReference type="NCBI Taxonomy" id="370345"/>
    <lineage>
        <taxon>Eukaryota</taxon>
        <taxon>Metazoa</taxon>
        <taxon>Spiralia</taxon>
        <taxon>Lophotrochozoa</taxon>
        <taxon>Mollusca</taxon>
        <taxon>Gastropoda</taxon>
        <taxon>Caenogastropoda</taxon>
        <taxon>Sorbeoconcha</taxon>
        <taxon>Cerithioidea</taxon>
        <taxon>Batillariidae</taxon>
        <taxon>Batillaria</taxon>
    </lineage>
</organism>
<evidence type="ECO:0000313" key="2">
    <source>
        <dbReference type="Proteomes" id="UP001519460"/>
    </source>
</evidence>
<dbReference type="EMBL" id="JACVVK020000086">
    <property type="protein sequence ID" value="KAK7494188.1"/>
    <property type="molecule type" value="Genomic_DNA"/>
</dbReference>
<comment type="caution">
    <text evidence="1">The sequence shown here is derived from an EMBL/GenBank/DDBJ whole genome shotgun (WGS) entry which is preliminary data.</text>
</comment>
<evidence type="ECO:0000313" key="1">
    <source>
        <dbReference type="EMBL" id="KAK7494188.1"/>
    </source>
</evidence>
<gene>
    <name evidence="1" type="ORF">BaRGS_00014661</name>
</gene>
<reference evidence="1 2" key="1">
    <citation type="journal article" date="2023" name="Sci. Data">
        <title>Genome assembly of the Korean intertidal mud-creeper Batillaria attramentaria.</title>
        <authorList>
            <person name="Patra A.K."/>
            <person name="Ho P.T."/>
            <person name="Jun S."/>
            <person name="Lee S.J."/>
            <person name="Kim Y."/>
            <person name="Won Y.J."/>
        </authorList>
    </citation>
    <scope>NUCLEOTIDE SEQUENCE [LARGE SCALE GENOMIC DNA]</scope>
    <source>
        <strain evidence="1">Wonlab-2016</strain>
    </source>
</reference>
<proteinExistence type="predicted"/>
<name>A0ABD0L4G1_9CAEN</name>
<feature type="non-terminal residue" evidence="1">
    <location>
        <position position="1"/>
    </location>
</feature>
<sequence>RFETLDNTQAKLVPCDTTLLTGCRASCRNHNPTHVYARTFSSVSRQMKPLEKAGTSSDTLILWFRISGIEGPAEDRFGSKQMTFTGRVHHNGEKDKLAATVQLARRAALFGSSQSGMPAHATGRSTSSGRAGVVGSVARLVSAKPDHHTIVTRQKCAGEQTVSTGFAKLTVHPAHTEQLQALPRRTQTELSNLPAQSLPPSELQRTLECSIGYKLPPPSDPIIFITGSQPVLKLDPVKSNCSLRQSRSLLKRYGFLEHSASRV</sequence>
<dbReference type="Proteomes" id="UP001519460">
    <property type="component" value="Unassembled WGS sequence"/>
</dbReference>
<keyword evidence="2" id="KW-1185">Reference proteome</keyword>
<accession>A0ABD0L4G1</accession>
<protein>
    <submittedName>
        <fullName evidence="1">Uncharacterized protein</fullName>
    </submittedName>
</protein>